<keyword evidence="1" id="KW-0805">Transcription regulation</keyword>
<dbReference type="Pfam" id="PF00382">
    <property type="entry name" value="TFIIB"/>
    <property type="match status" value="2"/>
</dbReference>
<evidence type="ECO:0000259" key="3">
    <source>
        <dbReference type="SMART" id="SM00385"/>
    </source>
</evidence>
<dbReference type="Gene3D" id="1.10.472.170">
    <property type="match status" value="1"/>
</dbReference>
<dbReference type="GO" id="GO:0017025">
    <property type="term" value="F:TBP-class protein binding"/>
    <property type="evidence" value="ECO:0007669"/>
    <property type="project" value="InterPro"/>
</dbReference>
<dbReference type="PANTHER" id="PTHR11618:SF13">
    <property type="entry name" value="TRANSCRIPTION INITIATION FACTOR IIB"/>
    <property type="match status" value="1"/>
</dbReference>
<dbReference type="GO" id="GO:0070897">
    <property type="term" value="P:transcription preinitiation complex assembly"/>
    <property type="evidence" value="ECO:0007669"/>
    <property type="project" value="InterPro"/>
</dbReference>
<name>A0A6C0F5T9_9ZZZZ</name>
<dbReference type="SMART" id="SM00385">
    <property type="entry name" value="CYCLIN"/>
    <property type="match status" value="2"/>
</dbReference>
<dbReference type="InterPro" id="IPR013763">
    <property type="entry name" value="Cyclin-like_dom"/>
</dbReference>
<dbReference type="GO" id="GO:0005634">
    <property type="term" value="C:nucleus"/>
    <property type="evidence" value="ECO:0007669"/>
    <property type="project" value="TreeGrafter"/>
</dbReference>
<dbReference type="InterPro" id="IPR013150">
    <property type="entry name" value="TFIIB_cyclin"/>
</dbReference>
<proteinExistence type="predicted"/>
<dbReference type="GO" id="GO:0097550">
    <property type="term" value="C:transcription preinitiation complex"/>
    <property type="evidence" value="ECO:0007669"/>
    <property type="project" value="TreeGrafter"/>
</dbReference>
<feature type="domain" description="Cyclin-like" evidence="3">
    <location>
        <begin position="225"/>
        <end position="306"/>
    </location>
</feature>
<evidence type="ECO:0000313" key="4">
    <source>
        <dbReference type="EMBL" id="QHT36524.1"/>
    </source>
</evidence>
<dbReference type="Gene3D" id="1.10.472.10">
    <property type="entry name" value="Cyclin-like"/>
    <property type="match status" value="1"/>
</dbReference>
<dbReference type="InterPro" id="IPR036915">
    <property type="entry name" value="Cyclin-like_sf"/>
</dbReference>
<dbReference type="CDD" id="cd00043">
    <property type="entry name" value="CYCLIN_SF"/>
    <property type="match status" value="1"/>
</dbReference>
<dbReference type="AlphaFoldDB" id="A0A6C0F5T9"/>
<evidence type="ECO:0000256" key="2">
    <source>
        <dbReference type="ARBA" id="ARBA00023163"/>
    </source>
</evidence>
<keyword evidence="2" id="KW-0804">Transcription</keyword>
<reference evidence="4" key="1">
    <citation type="journal article" date="2020" name="Nature">
        <title>Giant virus diversity and host interactions through global metagenomics.</title>
        <authorList>
            <person name="Schulz F."/>
            <person name="Roux S."/>
            <person name="Paez-Espino D."/>
            <person name="Jungbluth S."/>
            <person name="Walsh D.A."/>
            <person name="Denef V.J."/>
            <person name="McMahon K.D."/>
            <person name="Konstantinidis K.T."/>
            <person name="Eloe-Fadrosh E.A."/>
            <person name="Kyrpides N.C."/>
            <person name="Woyke T."/>
        </authorList>
    </citation>
    <scope>NUCLEOTIDE SEQUENCE</scope>
    <source>
        <strain evidence="4">GVMAG-S-ERX555931-87</strain>
    </source>
</reference>
<dbReference type="EMBL" id="MN738744">
    <property type="protein sequence ID" value="QHT36524.1"/>
    <property type="molecule type" value="Genomic_DNA"/>
</dbReference>
<feature type="domain" description="Cyclin-like" evidence="3">
    <location>
        <begin position="122"/>
        <end position="203"/>
    </location>
</feature>
<dbReference type="InterPro" id="IPR000812">
    <property type="entry name" value="TFIIB"/>
</dbReference>
<evidence type="ECO:0000256" key="1">
    <source>
        <dbReference type="ARBA" id="ARBA00023015"/>
    </source>
</evidence>
<dbReference type="PANTHER" id="PTHR11618">
    <property type="entry name" value="TRANSCRIPTION INITIATION FACTOR IIB-RELATED"/>
    <property type="match status" value="1"/>
</dbReference>
<accession>A0A6C0F5T9</accession>
<dbReference type="SUPFAM" id="SSF47954">
    <property type="entry name" value="Cyclin-like"/>
    <property type="match status" value="2"/>
</dbReference>
<dbReference type="PRINTS" id="PR00685">
    <property type="entry name" value="TIFACTORIIB"/>
</dbReference>
<organism evidence="4">
    <name type="scientific">viral metagenome</name>
    <dbReference type="NCBI Taxonomy" id="1070528"/>
    <lineage>
        <taxon>unclassified sequences</taxon>
        <taxon>metagenomes</taxon>
        <taxon>organismal metagenomes</taxon>
    </lineage>
</organism>
<sequence>MELNEHYDFLTKMEEIESVQKVNCCETKDNYQNYNGQIKCKVCNNIITNISDNPEWRYYGSKDSKNSDPTRCGMPVNTLLPESSVGSSVSFNSNTKTMNQIRKFQQWHGMPYKERSLYKVFITIQTVCERNSIPGKIMNEAKSLYSIISDTKISRGANREGIIAACLYFACKECDVPRSSKEIASMFDITVGIMTRGIKKCQEIISMNKKNKNRLAKTIPISPVSLIERFCNKLELNEHSTKIIMDICKVSVEKNIISENTPPSIAAGCIFYFNKKINSGLTKKKISCICKTSEVTINKCCKKLEENDRLFCEILYDTEENGNN</sequence>
<protein>
    <recommendedName>
        <fullName evidence="3">Cyclin-like domain-containing protein</fullName>
    </recommendedName>
</protein>